<dbReference type="GO" id="GO:0016757">
    <property type="term" value="F:glycosyltransferase activity"/>
    <property type="evidence" value="ECO:0007669"/>
    <property type="project" value="UniProtKB-KW"/>
</dbReference>
<sequence>MSNDGGGDGGAVVQQHAVQRNLFGIMCTYRRPEMALAYLDLLEQQTLTPSVVVVVDNASDASLAEAIAGRQSTRTEYRYVATGRNIGPAGAFHRGFDELRSIASAEDFIVHFDDDDPPVADSQIERLVHDLSNELAIDPDIAGIGLSGGRLSSRTGFVSRTNPSSRLADVDHLHGGYLPVYTVWALADVQSHDSTFFYGFEELELGRRLHGNGWRLLVHNELMRELVGLYPKKLPRPTLWHQSFSGYSDSEWSRFHKERNLIRVLRREGLWVAIAVTVSSRHVLKPLAGMFRQPKRSWDRVTLGLRATRSGLRGETGIDARYPPPA</sequence>
<reference evidence="5" key="1">
    <citation type="submission" date="2020-05" db="EMBL/GenBank/DDBJ databases">
        <authorList>
            <person name="Chiriac C."/>
            <person name="Salcher M."/>
            <person name="Ghai R."/>
            <person name="Kavagutti S V."/>
        </authorList>
    </citation>
    <scope>NUCLEOTIDE SEQUENCE</scope>
</reference>
<dbReference type="EMBL" id="CAFBLP010000005">
    <property type="protein sequence ID" value="CAB4862121.1"/>
    <property type="molecule type" value="Genomic_DNA"/>
</dbReference>
<evidence type="ECO:0000313" key="5">
    <source>
        <dbReference type="EMBL" id="CAB4862121.1"/>
    </source>
</evidence>
<keyword evidence="2" id="KW-0328">Glycosyltransferase</keyword>
<gene>
    <name evidence="5" type="ORF">UFOPK3376_00324</name>
</gene>
<organism evidence="5">
    <name type="scientific">freshwater metagenome</name>
    <dbReference type="NCBI Taxonomy" id="449393"/>
    <lineage>
        <taxon>unclassified sequences</taxon>
        <taxon>metagenomes</taxon>
        <taxon>ecological metagenomes</taxon>
    </lineage>
</organism>
<comment type="similarity">
    <text evidence="1">Belongs to the glycosyltransferase 2 family.</text>
</comment>
<accession>A0A6J7CVY7</accession>
<evidence type="ECO:0000256" key="1">
    <source>
        <dbReference type="ARBA" id="ARBA00006739"/>
    </source>
</evidence>
<dbReference type="Pfam" id="PF00535">
    <property type="entry name" value="Glycos_transf_2"/>
    <property type="match status" value="1"/>
</dbReference>
<evidence type="ECO:0000256" key="2">
    <source>
        <dbReference type="ARBA" id="ARBA00022676"/>
    </source>
</evidence>
<dbReference type="InterPro" id="IPR029044">
    <property type="entry name" value="Nucleotide-diphossugar_trans"/>
</dbReference>
<dbReference type="PANTHER" id="PTHR43179:SF12">
    <property type="entry name" value="GALACTOFURANOSYLTRANSFERASE GLFT2"/>
    <property type="match status" value="1"/>
</dbReference>
<protein>
    <submittedName>
        <fullName evidence="5">Unannotated protein</fullName>
    </submittedName>
</protein>
<proteinExistence type="inferred from homology"/>
<feature type="domain" description="Glycosyltransferase 2-like" evidence="4">
    <location>
        <begin position="25"/>
        <end position="142"/>
    </location>
</feature>
<dbReference type="Gene3D" id="3.90.550.10">
    <property type="entry name" value="Spore Coat Polysaccharide Biosynthesis Protein SpsA, Chain A"/>
    <property type="match status" value="1"/>
</dbReference>
<evidence type="ECO:0000259" key="4">
    <source>
        <dbReference type="Pfam" id="PF00535"/>
    </source>
</evidence>
<dbReference type="PANTHER" id="PTHR43179">
    <property type="entry name" value="RHAMNOSYLTRANSFERASE WBBL"/>
    <property type="match status" value="1"/>
</dbReference>
<evidence type="ECO:0000256" key="3">
    <source>
        <dbReference type="ARBA" id="ARBA00022679"/>
    </source>
</evidence>
<keyword evidence="3" id="KW-0808">Transferase</keyword>
<dbReference type="InterPro" id="IPR001173">
    <property type="entry name" value="Glyco_trans_2-like"/>
</dbReference>
<dbReference type="AlphaFoldDB" id="A0A6J7CVY7"/>
<name>A0A6J7CVY7_9ZZZZ</name>
<dbReference type="SUPFAM" id="SSF53448">
    <property type="entry name" value="Nucleotide-diphospho-sugar transferases"/>
    <property type="match status" value="1"/>
</dbReference>